<name>A0A8T3AS19_DENNO</name>
<dbReference type="Proteomes" id="UP000829196">
    <property type="component" value="Unassembled WGS sequence"/>
</dbReference>
<evidence type="ECO:0000313" key="2">
    <source>
        <dbReference type="Proteomes" id="UP000829196"/>
    </source>
</evidence>
<gene>
    <name evidence="1" type="ORF">KFK09_019766</name>
</gene>
<organism evidence="1 2">
    <name type="scientific">Dendrobium nobile</name>
    <name type="common">Orchid</name>
    <dbReference type="NCBI Taxonomy" id="94219"/>
    <lineage>
        <taxon>Eukaryota</taxon>
        <taxon>Viridiplantae</taxon>
        <taxon>Streptophyta</taxon>
        <taxon>Embryophyta</taxon>
        <taxon>Tracheophyta</taxon>
        <taxon>Spermatophyta</taxon>
        <taxon>Magnoliopsida</taxon>
        <taxon>Liliopsida</taxon>
        <taxon>Asparagales</taxon>
        <taxon>Orchidaceae</taxon>
        <taxon>Epidendroideae</taxon>
        <taxon>Malaxideae</taxon>
        <taxon>Dendrobiinae</taxon>
        <taxon>Dendrobium</taxon>
    </lineage>
</organism>
<comment type="caution">
    <text evidence="1">The sequence shown here is derived from an EMBL/GenBank/DDBJ whole genome shotgun (WGS) entry which is preliminary data.</text>
</comment>
<keyword evidence="2" id="KW-1185">Reference proteome</keyword>
<accession>A0A8T3AS19</accession>
<dbReference type="EMBL" id="JAGYWB010000014">
    <property type="protein sequence ID" value="KAI0498868.1"/>
    <property type="molecule type" value="Genomic_DNA"/>
</dbReference>
<protein>
    <submittedName>
        <fullName evidence="1">Uncharacterized protein</fullName>
    </submittedName>
</protein>
<sequence>MQKSARRRRSHETSAGAVASALYSASVDYRATNEKRMIGLAVSKSERLEVRRSRCSQDHFIDDGLELQVWLYSELECGLSGLREPVCRRIIMGWGMCVDCASCGDAGEAAVEDDTGEFLGKMWWFGGVAEGEEKLKRRYVGCGGRGHAVDKMNGSKSCVGPKLIGKVSRVEQGSSSFGDVPVFCIRQCRFAMGYMYKRFGGGKISETSHDWCAGKKKITGVCSPLQSQHSVSVKMRCNGTCIFCAFLFYKTFQ</sequence>
<proteinExistence type="predicted"/>
<reference evidence="1" key="1">
    <citation type="journal article" date="2022" name="Front. Genet.">
        <title>Chromosome-Scale Assembly of the Dendrobium nobile Genome Provides Insights Into the Molecular Mechanism of the Biosynthesis of the Medicinal Active Ingredient of Dendrobium.</title>
        <authorList>
            <person name="Xu Q."/>
            <person name="Niu S.-C."/>
            <person name="Li K.-L."/>
            <person name="Zheng P.-J."/>
            <person name="Zhang X.-J."/>
            <person name="Jia Y."/>
            <person name="Liu Y."/>
            <person name="Niu Y.-X."/>
            <person name="Yu L.-H."/>
            <person name="Chen D.-F."/>
            <person name="Zhang G.-Q."/>
        </authorList>
    </citation>
    <scope>NUCLEOTIDE SEQUENCE</scope>
    <source>
        <tissue evidence="1">Leaf</tissue>
    </source>
</reference>
<dbReference type="AlphaFoldDB" id="A0A8T3AS19"/>
<evidence type="ECO:0000313" key="1">
    <source>
        <dbReference type="EMBL" id="KAI0498868.1"/>
    </source>
</evidence>